<protein>
    <submittedName>
        <fullName evidence="6">Zinc-binding alcohol dehydrogenase family protein</fullName>
    </submittedName>
</protein>
<evidence type="ECO:0000256" key="2">
    <source>
        <dbReference type="ARBA" id="ARBA00022833"/>
    </source>
</evidence>
<dbReference type="InterPro" id="IPR020843">
    <property type="entry name" value="ER"/>
</dbReference>
<keyword evidence="7" id="KW-1185">Reference proteome</keyword>
<evidence type="ECO:0000313" key="6">
    <source>
        <dbReference type="EMBL" id="MBC8528513.1"/>
    </source>
</evidence>
<dbReference type="InterPro" id="IPR013154">
    <property type="entry name" value="ADH-like_N"/>
</dbReference>
<comment type="cofactor">
    <cofactor evidence="4">
        <name>Zn(2+)</name>
        <dbReference type="ChEBI" id="CHEBI:29105"/>
    </cofactor>
</comment>
<dbReference type="Gene3D" id="3.90.180.10">
    <property type="entry name" value="Medium-chain alcohol dehydrogenases, catalytic domain"/>
    <property type="match status" value="1"/>
</dbReference>
<evidence type="ECO:0000256" key="4">
    <source>
        <dbReference type="RuleBase" id="RU361277"/>
    </source>
</evidence>
<gene>
    <name evidence="6" type="ORF">H8699_03560</name>
</gene>
<dbReference type="SUPFAM" id="SSF51735">
    <property type="entry name" value="NAD(P)-binding Rossmann-fold domains"/>
    <property type="match status" value="1"/>
</dbReference>
<evidence type="ECO:0000256" key="1">
    <source>
        <dbReference type="ARBA" id="ARBA00022723"/>
    </source>
</evidence>
<evidence type="ECO:0000256" key="3">
    <source>
        <dbReference type="ARBA" id="ARBA00023002"/>
    </source>
</evidence>
<name>A0A926HLW4_9FIRM</name>
<dbReference type="Proteomes" id="UP000654279">
    <property type="component" value="Unassembled WGS sequence"/>
</dbReference>
<sequence>MLTVLIPEPKKLEVADLPKPQITQPDEVLVRVLAGGICGSDLHIYHGTNPLATYPRVIGHEFGGVVEEVGSAVSPERIGQRVAVDPVVACGQCYACKIGRHNVCSTLEVMGVHRDGGFGEYVVVPEKNLYTFSKEVDDTMLALVEPYSIGMQINARGQIGQGDKVLIMGSGPISICALQVAVSRGAQVMVTDVLPQRLERAKASGAARVVNVKEEDLEKAVMEFTDGEGMPVIIDTVCAVGTFEQAVRLSCPAGRIVVIGLNANPSAIAQSEITKKELTIVGSRLSRARFGEVIEALEAGKLKPELLRSHTYPAADIKRAIEQIENHPEEVCKVTLTF</sequence>
<dbReference type="RefSeq" id="WP_249284509.1">
    <property type="nucleotide sequence ID" value="NZ_JACRSO010000001.1"/>
</dbReference>
<dbReference type="InterPro" id="IPR036291">
    <property type="entry name" value="NAD(P)-bd_dom_sf"/>
</dbReference>
<feature type="domain" description="Enoyl reductase (ER)" evidence="5">
    <location>
        <begin position="7"/>
        <end position="336"/>
    </location>
</feature>
<evidence type="ECO:0000313" key="7">
    <source>
        <dbReference type="Proteomes" id="UP000654279"/>
    </source>
</evidence>
<organism evidence="6 7">
    <name type="scientific">Luoshenia tenuis</name>
    <dbReference type="NCBI Taxonomy" id="2763654"/>
    <lineage>
        <taxon>Bacteria</taxon>
        <taxon>Bacillati</taxon>
        <taxon>Bacillota</taxon>
        <taxon>Clostridia</taxon>
        <taxon>Christensenellales</taxon>
        <taxon>Christensenellaceae</taxon>
        <taxon>Luoshenia</taxon>
    </lineage>
</organism>
<keyword evidence="2 4" id="KW-0862">Zinc</keyword>
<comment type="similarity">
    <text evidence="4">Belongs to the zinc-containing alcohol dehydrogenase family.</text>
</comment>
<dbReference type="Gene3D" id="3.40.50.720">
    <property type="entry name" value="NAD(P)-binding Rossmann-like Domain"/>
    <property type="match status" value="1"/>
</dbReference>
<keyword evidence="1 4" id="KW-0479">Metal-binding</keyword>
<accession>A0A926HLW4</accession>
<dbReference type="InterPro" id="IPR050129">
    <property type="entry name" value="Zn_alcohol_dh"/>
</dbReference>
<dbReference type="EMBL" id="JACRSO010000001">
    <property type="protein sequence ID" value="MBC8528513.1"/>
    <property type="molecule type" value="Genomic_DNA"/>
</dbReference>
<dbReference type="InterPro" id="IPR011032">
    <property type="entry name" value="GroES-like_sf"/>
</dbReference>
<evidence type="ECO:0000259" key="5">
    <source>
        <dbReference type="SMART" id="SM00829"/>
    </source>
</evidence>
<keyword evidence="3" id="KW-0560">Oxidoreductase</keyword>
<reference evidence="6" key="1">
    <citation type="submission" date="2020-08" db="EMBL/GenBank/DDBJ databases">
        <title>Genome public.</title>
        <authorList>
            <person name="Liu C."/>
            <person name="Sun Q."/>
        </authorList>
    </citation>
    <scope>NUCLEOTIDE SEQUENCE</scope>
    <source>
        <strain evidence="6">NSJ-44</strain>
    </source>
</reference>
<dbReference type="CDD" id="cd08261">
    <property type="entry name" value="Zn_ADH7"/>
    <property type="match status" value="1"/>
</dbReference>
<dbReference type="Pfam" id="PF08240">
    <property type="entry name" value="ADH_N"/>
    <property type="match status" value="1"/>
</dbReference>
<dbReference type="InterPro" id="IPR002328">
    <property type="entry name" value="ADH_Zn_CS"/>
</dbReference>
<dbReference type="PANTHER" id="PTHR43401">
    <property type="entry name" value="L-THREONINE 3-DEHYDROGENASE"/>
    <property type="match status" value="1"/>
</dbReference>
<dbReference type="PROSITE" id="PS00059">
    <property type="entry name" value="ADH_ZINC"/>
    <property type="match status" value="1"/>
</dbReference>
<comment type="caution">
    <text evidence="6">The sequence shown here is derived from an EMBL/GenBank/DDBJ whole genome shotgun (WGS) entry which is preliminary data.</text>
</comment>
<proteinExistence type="inferred from homology"/>
<dbReference type="GO" id="GO:0008270">
    <property type="term" value="F:zinc ion binding"/>
    <property type="evidence" value="ECO:0007669"/>
    <property type="project" value="InterPro"/>
</dbReference>
<dbReference type="PANTHER" id="PTHR43401:SF2">
    <property type="entry name" value="L-THREONINE 3-DEHYDROGENASE"/>
    <property type="match status" value="1"/>
</dbReference>
<dbReference type="Pfam" id="PF00107">
    <property type="entry name" value="ADH_zinc_N"/>
    <property type="match status" value="1"/>
</dbReference>
<dbReference type="SMART" id="SM00829">
    <property type="entry name" value="PKS_ER"/>
    <property type="match status" value="1"/>
</dbReference>
<dbReference type="SUPFAM" id="SSF50129">
    <property type="entry name" value="GroES-like"/>
    <property type="match status" value="1"/>
</dbReference>
<dbReference type="InterPro" id="IPR013149">
    <property type="entry name" value="ADH-like_C"/>
</dbReference>
<dbReference type="GO" id="GO:0016491">
    <property type="term" value="F:oxidoreductase activity"/>
    <property type="evidence" value="ECO:0007669"/>
    <property type="project" value="UniProtKB-KW"/>
</dbReference>
<dbReference type="AlphaFoldDB" id="A0A926HLW4"/>